<dbReference type="FunFam" id="1.25.40.10:FF:000031">
    <property type="entry name" value="Pentatricopeptide repeat-containing protein mitochondrial"/>
    <property type="match status" value="1"/>
</dbReference>
<dbReference type="GO" id="GO:0009451">
    <property type="term" value="P:RNA modification"/>
    <property type="evidence" value="ECO:0007669"/>
    <property type="project" value="InterPro"/>
</dbReference>
<dbReference type="NCBIfam" id="TIGR00756">
    <property type="entry name" value="PPR"/>
    <property type="match status" value="5"/>
</dbReference>
<dbReference type="InterPro" id="IPR011990">
    <property type="entry name" value="TPR-like_helical_dom_sf"/>
</dbReference>
<dbReference type="AlphaFoldDB" id="A0A8T2U2A3"/>
<feature type="repeat" description="PPR" evidence="2">
    <location>
        <begin position="269"/>
        <end position="303"/>
    </location>
</feature>
<dbReference type="EMBL" id="CM035414">
    <property type="protein sequence ID" value="KAH7428660.1"/>
    <property type="molecule type" value="Genomic_DNA"/>
</dbReference>
<keyword evidence="1" id="KW-0677">Repeat</keyword>
<dbReference type="PANTHER" id="PTHR24015">
    <property type="entry name" value="OS07G0578800 PROTEIN-RELATED"/>
    <property type="match status" value="1"/>
</dbReference>
<comment type="caution">
    <text evidence="3">The sequence shown here is derived from an EMBL/GenBank/DDBJ whole genome shotgun (WGS) entry which is preliminary data.</text>
</comment>
<dbReference type="Pfam" id="PF13041">
    <property type="entry name" value="PPR_2"/>
    <property type="match status" value="4"/>
</dbReference>
<dbReference type="FunFam" id="1.25.40.10:FF:000344">
    <property type="entry name" value="Pentatricopeptide repeat-containing protein"/>
    <property type="match status" value="1"/>
</dbReference>
<protein>
    <recommendedName>
        <fullName evidence="5">Pentatricopeptide repeat-containing protein</fullName>
    </recommendedName>
</protein>
<dbReference type="InterPro" id="IPR046960">
    <property type="entry name" value="PPR_At4g14850-like_plant"/>
</dbReference>
<feature type="repeat" description="PPR" evidence="2">
    <location>
        <begin position="167"/>
        <end position="201"/>
    </location>
</feature>
<proteinExistence type="predicted"/>
<feature type="repeat" description="PPR" evidence="2">
    <location>
        <begin position="473"/>
        <end position="507"/>
    </location>
</feature>
<keyword evidence="4" id="KW-1185">Reference proteome</keyword>
<evidence type="ECO:0008006" key="5">
    <source>
        <dbReference type="Google" id="ProtNLM"/>
    </source>
</evidence>
<dbReference type="InterPro" id="IPR002885">
    <property type="entry name" value="PPR_rpt"/>
</dbReference>
<name>A0A8T2U2A3_CERRI</name>
<dbReference type="GO" id="GO:0003723">
    <property type="term" value="F:RNA binding"/>
    <property type="evidence" value="ECO:0007669"/>
    <property type="project" value="InterPro"/>
</dbReference>
<evidence type="ECO:0000313" key="3">
    <source>
        <dbReference type="EMBL" id="KAH7428660.1"/>
    </source>
</evidence>
<dbReference type="OrthoDB" id="185373at2759"/>
<sequence>MATVSSYQPWKSEFSKMSDRKEPTSISCTASLPMLWKEYFRDPSQWWDNRSRKVHPGYPDFKHKGTKQCLWIDNPCTPSWVTAELSRRSMETPLPARPVICDDCTAFVVSLRACAKSKDLRKGSLIHEEILRKGLVDQCSDALITMYAKCGALVKAQELLDIHSSRNAYTWTAMITAYAQHKQARDALRCFEHMQLAGLSPDAVTFACVLNACSSVQDIDKGRKIHAEIIRQGLIGDDVVLGNALLDMYAKCGALSTAQYLLQWLPSRDVVSWNALISGYTLLGQGEQALRCFEQMQIEGFSPTSVTFTCILEACGSIGALEKGEEVFYEIAKQELFENNIVLGTATVDMFAKCGALSKAQQVFQNLPSRDVVSWNALIAGYAAQGQGNQALECFAKMQQEGISANEVTYSCILDACGSLGALDKGTEVHHEITRQNLLQTNIVLSTAVVDMYVKCGAFQSAEQVVEELPLQAVAPWNSLITGYARQGQSDQALKCFKLMIHRGINPDAVTFTGVLNACSHLGLTDEGLMHFMSMKKIYNVKPDIGHYTCMIDLFGRSGQLDKAMEVIKEMPPGEDLAVWSALLGACQKWGDVNVGKRAFEHSVELSQNDAAAYALMANIYATASLYNDAEKVEV</sequence>
<evidence type="ECO:0000256" key="2">
    <source>
        <dbReference type="PROSITE-ProRule" id="PRU00708"/>
    </source>
</evidence>
<dbReference type="PROSITE" id="PS51375">
    <property type="entry name" value="PPR"/>
    <property type="match status" value="6"/>
</dbReference>
<evidence type="ECO:0000313" key="4">
    <source>
        <dbReference type="Proteomes" id="UP000825935"/>
    </source>
</evidence>
<gene>
    <name evidence="3" type="ORF">KP509_09G010600</name>
</gene>
<dbReference type="Pfam" id="PF12854">
    <property type="entry name" value="PPR_1"/>
    <property type="match status" value="1"/>
</dbReference>
<dbReference type="SUPFAM" id="SSF48452">
    <property type="entry name" value="TPR-like"/>
    <property type="match status" value="1"/>
</dbReference>
<dbReference type="Gene3D" id="1.25.40.10">
    <property type="entry name" value="Tetratricopeptide repeat domain"/>
    <property type="match status" value="5"/>
</dbReference>
<feature type="repeat" description="PPR" evidence="2">
    <location>
        <begin position="371"/>
        <end position="405"/>
    </location>
</feature>
<dbReference type="FunFam" id="1.25.40.10:FF:000090">
    <property type="entry name" value="Pentatricopeptide repeat-containing protein, chloroplastic"/>
    <property type="match status" value="1"/>
</dbReference>
<reference evidence="3" key="1">
    <citation type="submission" date="2021-08" db="EMBL/GenBank/DDBJ databases">
        <title>WGS assembly of Ceratopteris richardii.</title>
        <authorList>
            <person name="Marchant D.B."/>
            <person name="Chen G."/>
            <person name="Jenkins J."/>
            <person name="Shu S."/>
            <person name="Leebens-Mack J."/>
            <person name="Grimwood J."/>
            <person name="Schmutz J."/>
            <person name="Soltis P."/>
            <person name="Soltis D."/>
            <person name="Chen Z.-H."/>
        </authorList>
    </citation>
    <scope>NUCLEOTIDE SEQUENCE</scope>
    <source>
        <strain evidence="3">Whitten #5841</strain>
        <tissue evidence="3">Leaf</tissue>
    </source>
</reference>
<dbReference type="Proteomes" id="UP000825935">
    <property type="component" value="Chromosome 9"/>
</dbReference>
<dbReference type="PANTHER" id="PTHR24015:SF548">
    <property type="entry name" value="OS08G0340900 PROTEIN"/>
    <property type="match status" value="1"/>
</dbReference>
<evidence type="ECO:0000256" key="1">
    <source>
        <dbReference type="ARBA" id="ARBA00022737"/>
    </source>
</evidence>
<feature type="repeat" description="PPR" evidence="2">
    <location>
        <begin position="544"/>
        <end position="574"/>
    </location>
</feature>
<feature type="repeat" description="PPR" evidence="2">
    <location>
        <begin position="406"/>
        <end position="440"/>
    </location>
</feature>
<organism evidence="3 4">
    <name type="scientific">Ceratopteris richardii</name>
    <name type="common">Triangle waterfern</name>
    <dbReference type="NCBI Taxonomy" id="49495"/>
    <lineage>
        <taxon>Eukaryota</taxon>
        <taxon>Viridiplantae</taxon>
        <taxon>Streptophyta</taxon>
        <taxon>Embryophyta</taxon>
        <taxon>Tracheophyta</taxon>
        <taxon>Polypodiopsida</taxon>
        <taxon>Polypodiidae</taxon>
        <taxon>Polypodiales</taxon>
        <taxon>Pteridineae</taxon>
        <taxon>Pteridaceae</taxon>
        <taxon>Parkerioideae</taxon>
        <taxon>Ceratopteris</taxon>
    </lineage>
</organism>
<accession>A0A8T2U2A3</accession>